<gene>
    <name evidence="6" type="ORF">JWYL7_0576</name>
    <name evidence="7" type="ORF">SAMN05661008_00313</name>
</gene>
<dbReference type="Gene3D" id="3.40.50.300">
    <property type="entry name" value="P-loop containing nucleotide triphosphate hydrolases"/>
    <property type="match status" value="1"/>
</dbReference>
<evidence type="ECO:0000313" key="6">
    <source>
        <dbReference type="EMBL" id="KXZ39501.1"/>
    </source>
</evidence>
<evidence type="ECO:0000256" key="2">
    <source>
        <dbReference type="ARBA" id="ARBA00022801"/>
    </source>
</evidence>
<reference evidence="6 8" key="1">
    <citation type="submission" date="2016-02" db="EMBL/GenBank/DDBJ databases">
        <title>Draft genome sequence for Clostridium paradoxum JW-YL-7.</title>
        <authorList>
            <person name="Utturkar S.M."/>
            <person name="Lancaster A."/>
            <person name="Poole F.L."/>
            <person name="Adams M.W."/>
            <person name="Brown S.D."/>
        </authorList>
    </citation>
    <scope>NUCLEOTIDE SEQUENCE [LARGE SCALE GENOMIC DNA]</scope>
    <source>
        <strain evidence="6 8">JW-YL-7</strain>
    </source>
</reference>
<proteinExistence type="predicted"/>
<evidence type="ECO:0000313" key="7">
    <source>
        <dbReference type="EMBL" id="SHK49348.1"/>
    </source>
</evidence>
<keyword evidence="2" id="KW-0378">Hydrolase</keyword>
<dbReference type="PATRIC" id="fig|1121328.3.peg.578"/>
<evidence type="ECO:0000256" key="1">
    <source>
        <dbReference type="ARBA" id="ARBA00022741"/>
    </source>
</evidence>
<comment type="caution">
    <text evidence="6">The sequence shown here is derived from an EMBL/GenBank/DDBJ whole genome shotgun (WGS) entry which is preliminary data.</text>
</comment>
<sequence>MNDTQKRIVNYEFDTNCIVVNGSSATGKTTIAIERYRHMIENENIKSEQILVLVLNRIQSLIYRSNLDIKGCGEIKITSYFGFIQKELIRFWPLVVQKCDLIGKDSIKPVFHTFETSQCLMNRLVEFKRNKEGLLLGLNSPSDRIAISVISNLTKASLPSISIEEIGTRLYNSLENKDLIKQNIFKDMDNIIDYYIKRCLEKGIIDYGISVFLYNKYLLNDPLYKEYLVRNIKHLIVDNLEECTPSQIDFIKQLIPYTKTSLLLYNPDGGFGIRHGADPLYTKMNIVNKYKNVSLDYSYSKNKFYDFQMCVSNNIVNSTTRKIEKYEDIYISRSEFRSDMIESLTKQVVTLLKQGIKPKDIAVISPVNDIVFEYVLSNNIKQLGYEVLNISRKSSIVDNPYSYALVILACLCYEFEKVNVNEDDVKNLLLLLMNIDPIRVSILIKHIYENKDNIILLKEIKDEKIKDRVGDRYIEKYEFIRKWIENYKQGERLNIDEFFRKVYLEILITLPAGKENINACREIVDSATNFINIISKFESIKDPNLEFIKFIKSGAKSNESIYTLEERLSSSFVTLATPSTYLASGSYNKIHIWADLGNDMWSPRNVTELENPYVLTKTWNINDIYTEDIEEKNRKRYLNIIFKSLIGRCKDKLYLFDSIYSASGYEQSGILLDAIINAFGGDIIEV</sequence>
<dbReference type="Proteomes" id="UP000323392">
    <property type="component" value="Unassembled WGS sequence"/>
</dbReference>
<dbReference type="Pfam" id="PF00580">
    <property type="entry name" value="UvrD-helicase"/>
    <property type="match status" value="1"/>
</dbReference>
<feature type="domain" description="UvrD-like helicase ATP-binding" evidence="5">
    <location>
        <begin position="1"/>
        <end position="53"/>
    </location>
</feature>
<protein>
    <submittedName>
        <fullName evidence="7">Superfamily I DNA or RNA helicase</fullName>
    </submittedName>
</protein>
<dbReference type="STRING" id="1121328.JWYL7_0576"/>
<dbReference type="SUPFAM" id="SSF52540">
    <property type="entry name" value="P-loop containing nucleoside triphosphate hydrolases"/>
    <property type="match status" value="1"/>
</dbReference>
<dbReference type="OrthoDB" id="141404at2"/>
<name>A0A150FPD5_CLOPD</name>
<dbReference type="GO" id="GO:0005524">
    <property type="term" value="F:ATP binding"/>
    <property type="evidence" value="ECO:0007669"/>
    <property type="project" value="UniProtKB-KW"/>
</dbReference>
<keyword evidence="9" id="KW-1185">Reference proteome</keyword>
<keyword evidence="1" id="KW-0547">Nucleotide-binding</keyword>
<evidence type="ECO:0000256" key="4">
    <source>
        <dbReference type="ARBA" id="ARBA00022840"/>
    </source>
</evidence>
<keyword evidence="3 7" id="KW-0347">Helicase</keyword>
<evidence type="ECO:0000256" key="3">
    <source>
        <dbReference type="ARBA" id="ARBA00022806"/>
    </source>
</evidence>
<reference evidence="7 9" key="2">
    <citation type="submission" date="2016-11" db="EMBL/GenBank/DDBJ databases">
        <authorList>
            <person name="Varghese N."/>
            <person name="Submissions S."/>
        </authorList>
    </citation>
    <scope>NUCLEOTIDE SEQUENCE [LARGE SCALE GENOMIC DNA]</scope>
    <source>
        <strain evidence="7 9">DSM 7308</strain>
    </source>
</reference>
<organism evidence="6 8">
    <name type="scientific">Alkalithermobacter thermoalcaliphilus JW-YL-7 = DSM 7308</name>
    <dbReference type="NCBI Taxonomy" id="1121328"/>
    <lineage>
        <taxon>Bacteria</taxon>
        <taxon>Bacillati</taxon>
        <taxon>Bacillota</taxon>
        <taxon>Clostridia</taxon>
        <taxon>Peptostreptococcales</taxon>
        <taxon>Tepidibacteraceae</taxon>
        <taxon>Alkalithermobacter</taxon>
    </lineage>
</organism>
<dbReference type="GO" id="GO:0004386">
    <property type="term" value="F:helicase activity"/>
    <property type="evidence" value="ECO:0007669"/>
    <property type="project" value="UniProtKB-KW"/>
</dbReference>
<keyword evidence="4" id="KW-0067">ATP-binding</keyword>
<dbReference type="RefSeq" id="WP_066068793.1">
    <property type="nucleotide sequence ID" value="NZ_FRBG01000002.1"/>
</dbReference>
<dbReference type="EMBL" id="FRBG01000002">
    <property type="protein sequence ID" value="SHK49348.1"/>
    <property type="molecule type" value="Genomic_DNA"/>
</dbReference>
<accession>A0A150FPD5</accession>
<dbReference type="InterPro" id="IPR027417">
    <property type="entry name" value="P-loop_NTPase"/>
</dbReference>
<dbReference type="AlphaFoldDB" id="A0A150FPD5"/>
<evidence type="ECO:0000313" key="8">
    <source>
        <dbReference type="Proteomes" id="UP000092605"/>
    </source>
</evidence>
<dbReference type="EMBL" id="LSFY01000001">
    <property type="protein sequence ID" value="KXZ39501.1"/>
    <property type="molecule type" value="Genomic_DNA"/>
</dbReference>
<dbReference type="Proteomes" id="UP000092605">
    <property type="component" value="Unassembled WGS sequence"/>
</dbReference>
<evidence type="ECO:0000313" key="9">
    <source>
        <dbReference type="Proteomes" id="UP000323392"/>
    </source>
</evidence>
<dbReference type="InterPro" id="IPR014016">
    <property type="entry name" value="UvrD-like_ATP-bd"/>
</dbReference>
<evidence type="ECO:0000259" key="5">
    <source>
        <dbReference type="Pfam" id="PF00580"/>
    </source>
</evidence>
<dbReference type="GO" id="GO:0016787">
    <property type="term" value="F:hydrolase activity"/>
    <property type="evidence" value="ECO:0007669"/>
    <property type="project" value="UniProtKB-KW"/>
</dbReference>